<accession>A0A382Y1I4</accession>
<dbReference type="EMBL" id="UINC01172194">
    <property type="protein sequence ID" value="SVD77146.1"/>
    <property type="molecule type" value="Genomic_DNA"/>
</dbReference>
<dbReference type="PROSITE" id="PS51318">
    <property type="entry name" value="TAT"/>
    <property type="match status" value="1"/>
</dbReference>
<protein>
    <submittedName>
        <fullName evidence="1">Uncharacterized protein</fullName>
    </submittedName>
</protein>
<gene>
    <name evidence="1" type="ORF">METZ01_LOCUS430000</name>
</gene>
<dbReference type="AlphaFoldDB" id="A0A382Y1I4"/>
<organism evidence="1">
    <name type="scientific">marine metagenome</name>
    <dbReference type="NCBI Taxonomy" id="408172"/>
    <lineage>
        <taxon>unclassified sequences</taxon>
        <taxon>metagenomes</taxon>
        <taxon>ecological metagenomes</taxon>
    </lineage>
</organism>
<name>A0A382Y1I4_9ZZZZ</name>
<feature type="non-terminal residue" evidence="1">
    <location>
        <position position="128"/>
    </location>
</feature>
<sequence length="128" mass="13863">MDRRTFMNRAAVAAATTFTAEMTLSQRAEAFEGVMIDGLPYHLATPILCEPDRARSMLPPGSNVGSGGAPTSKLVAGMADPRLPSMPKNPTLLDFYRYRIPNPSHLLQSANLAMKNGMDEKVILACLL</sequence>
<dbReference type="InterPro" id="IPR006311">
    <property type="entry name" value="TAT_signal"/>
</dbReference>
<proteinExistence type="predicted"/>
<reference evidence="1" key="1">
    <citation type="submission" date="2018-05" db="EMBL/GenBank/DDBJ databases">
        <authorList>
            <person name="Lanie J.A."/>
            <person name="Ng W.-L."/>
            <person name="Kazmierczak K.M."/>
            <person name="Andrzejewski T.M."/>
            <person name="Davidsen T.M."/>
            <person name="Wayne K.J."/>
            <person name="Tettelin H."/>
            <person name="Glass J.I."/>
            <person name="Rusch D."/>
            <person name="Podicherti R."/>
            <person name="Tsui H.-C.T."/>
            <person name="Winkler M.E."/>
        </authorList>
    </citation>
    <scope>NUCLEOTIDE SEQUENCE</scope>
</reference>
<evidence type="ECO:0000313" key="1">
    <source>
        <dbReference type="EMBL" id="SVD77146.1"/>
    </source>
</evidence>